<evidence type="ECO:0000313" key="3">
    <source>
        <dbReference type="Proteomes" id="UP000023152"/>
    </source>
</evidence>
<evidence type="ECO:0000256" key="1">
    <source>
        <dbReference type="SAM" id="Phobius"/>
    </source>
</evidence>
<proteinExistence type="predicted"/>
<reference evidence="2 3" key="1">
    <citation type="journal article" date="2013" name="Curr. Biol.">
        <title>The Genome of the Foraminiferan Reticulomyxa filosa.</title>
        <authorList>
            <person name="Glockner G."/>
            <person name="Hulsmann N."/>
            <person name="Schleicher M."/>
            <person name="Noegel A.A."/>
            <person name="Eichinger L."/>
            <person name="Gallinger C."/>
            <person name="Pawlowski J."/>
            <person name="Sierra R."/>
            <person name="Euteneuer U."/>
            <person name="Pillet L."/>
            <person name="Moustafa A."/>
            <person name="Platzer M."/>
            <person name="Groth M."/>
            <person name="Szafranski K."/>
            <person name="Schliwa M."/>
        </authorList>
    </citation>
    <scope>NUCLEOTIDE SEQUENCE [LARGE SCALE GENOMIC DNA]</scope>
</reference>
<organism evidence="2 3">
    <name type="scientific">Reticulomyxa filosa</name>
    <dbReference type="NCBI Taxonomy" id="46433"/>
    <lineage>
        <taxon>Eukaryota</taxon>
        <taxon>Sar</taxon>
        <taxon>Rhizaria</taxon>
        <taxon>Retaria</taxon>
        <taxon>Foraminifera</taxon>
        <taxon>Monothalamids</taxon>
        <taxon>Reticulomyxidae</taxon>
        <taxon>Reticulomyxa</taxon>
    </lineage>
</organism>
<dbReference type="Proteomes" id="UP000023152">
    <property type="component" value="Unassembled WGS sequence"/>
</dbReference>
<keyword evidence="1" id="KW-0472">Membrane</keyword>
<name>X6NKY0_RETFI</name>
<evidence type="ECO:0000313" key="2">
    <source>
        <dbReference type="EMBL" id="ETO26578.1"/>
    </source>
</evidence>
<accession>X6NKY0</accession>
<feature type="transmembrane region" description="Helical" evidence="1">
    <location>
        <begin position="6"/>
        <end position="28"/>
    </location>
</feature>
<keyword evidence="3" id="KW-1185">Reference proteome</keyword>
<comment type="caution">
    <text evidence="2">The sequence shown here is derived from an EMBL/GenBank/DDBJ whole genome shotgun (WGS) entry which is preliminary data.</text>
</comment>
<sequence length="174" mass="20486">MGLICVSLWVTTSKVALLILIAVFGFFIELHLQTSQRLSQNEFQPLVIEYNKSSNKKVMLNYLMELESALGPLFVSAFGGPTVYFCHKDFKYIIILLMCVAMLVELHNCEQVKEGREEVKILFLRNSFAKTEKQYWKKFCCRTNREEVCPVYKKKKINFFPFSHFCLFLMNLYY</sequence>
<keyword evidence="1" id="KW-1133">Transmembrane helix</keyword>
<protein>
    <submittedName>
        <fullName evidence="2">Uncharacterized protein</fullName>
    </submittedName>
</protein>
<keyword evidence="1" id="KW-0812">Transmembrane</keyword>
<gene>
    <name evidence="2" type="ORF">RFI_10558</name>
</gene>
<dbReference type="AlphaFoldDB" id="X6NKY0"/>
<dbReference type="EMBL" id="ASPP01007765">
    <property type="protein sequence ID" value="ETO26578.1"/>
    <property type="molecule type" value="Genomic_DNA"/>
</dbReference>